<proteinExistence type="predicted"/>
<evidence type="ECO:0000313" key="1">
    <source>
        <dbReference type="EMBL" id="KAJ8674132.1"/>
    </source>
</evidence>
<keyword evidence="2" id="KW-1185">Reference proteome</keyword>
<protein>
    <submittedName>
        <fullName evidence="1">Uncharacterized protein</fullName>
    </submittedName>
</protein>
<evidence type="ECO:0000313" key="2">
    <source>
        <dbReference type="Proteomes" id="UP001239111"/>
    </source>
</evidence>
<reference evidence="1" key="1">
    <citation type="submission" date="2023-04" db="EMBL/GenBank/DDBJ databases">
        <title>A chromosome-level genome assembly of the parasitoid wasp Eretmocerus hayati.</title>
        <authorList>
            <person name="Zhong Y."/>
            <person name="Liu S."/>
            <person name="Liu Y."/>
        </authorList>
    </citation>
    <scope>NUCLEOTIDE SEQUENCE</scope>
    <source>
        <strain evidence="1">ZJU_SS_LIU_2023</strain>
    </source>
</reference>
<sequence>MREAEILELLQPQDENLLPDEIEVMMEDPHNTDEPDAEELFEETLTAKAVAEALNHFHTGVAKALDIDPIMTRSLRLKHEIENVIRPYEEIFRDLVRRTRQSRLTEFFEKKGT</sequence>
<organism evidence="1 2">
    <name type="scientific">Eretmocerus hayati</name>
    <dbReference type="NCBI Taxonomy" id="131215"/>
    <lineage>
        <taxon>Eukaryota</taxon>
        <taxon>Metazoa</taxon>
        <taxon>Ecdysozoa</taxon>
        <taxon>Arthropoda</taxon>
        <taxon>Hexapoda</taxon>
        <taxon>Insecta</taxon>
        <taxon>Pterygota</taxon>
        <taxon>Neoptera</taxon>
        <taxon>Endopterygota</taxon>
        <taxon>Hymenoptera</taxon>
        <taxon>Apocrita</taxon>
        <taxon>Proctotrupomorpha</taxon>
        <taxon>Chalcidoidea</taxon>
        <taxon>Aphelinidae</taxon>
        <taxon>Aphelininae</taxon>
        <taxon>Eretmocerus</taxon>
    </lineage>
</organism>
<dbReference type="Proteomes" id="UP001239111">
    <property type="component" value="Chromosome 3"/>
</dbReference>
<dbReference type="EMBL" id="CM056743">
    <property type="protein sequence ID" value="KAJ8674132.1"/>
    <property type="molecule type" value="Genomic_DNA"/>
</dbReference>
<name>A0ACC2NST7_9HYME</name>
<comment type="caution">
    <text evidence="1">The sequence shown here is derived from an EMBL/GenBank/DDBJ whole genome shotgun (WGS) entry which is preliminary data.</text>
</comment>
<gene>
    <name evidence="1" type="ORF">QAD02_005394</name>
</gene>
<accession>A0ACC2NST7</accession>